<dbReference type="EMBL" id="WIUZ02000001">
    <property type="protein sequence ID" value="KAF9792801.1"/>
    <property type="molecule type" value="Genomic_DNA"/>
</dbReference>
<dbReference type="InterPro" id="IPR050628">
    <property type="entry name" value="SNF2_RAD54_helicase_TF"/>
</dbReference>
<evidence type="ECO:0000259" key="5">
    <source>
        <dbReference type="PROSITE" id="PS51194"/>
    </source>
</evidence>
<dbReference type="Pfam" id="PF00271">
    <property type="entry name" value="Helicase_C"/>
    <property type="match status" value="1"/>
</dbReference>
<dbReference type="Gene3D" id="3.40.50.10810">
    <property type="entry name" value="Tandem AAA-ATPase domain"/>
    <property type="match status" value="1"/>
</dbReference>
<comment type="caution">
    <text evidence="6">The sequence shown here is derived from an EMBL/GenBank/DDBJ whole genome shotgun (WGS) entry which is preliminary data.</text>
</comment>
<dbReference type="InterPro" id="IPR038718">
    <property type="entry name" value="SNF2-like_sf"/>
</dbReference>
<keyword evidence="2 6" id="KW-0378">Hydrolase</keyword>
<evidence type="ECO:0000256" key="1">
    <source>
        <dbReference type="ARBA" id="ARBA00022741"/>
    </source>
</evidence>
<dbReference type="OrthoDB" id="2801544at2759"/>
<dbReference type="GO" id="GO:0008094">
    <property type="term" value="F:ATP-dependent activity, acting on DNA"/>
    <property type="evidence" value="ECO:0007669"/>
    <property type="project" value="TreeGrafter"/>
</dbReference>
<reference evidence="6" key="2">
    <citation type="submission" date="2020-11" db="EMBL/GenBank/DDBJ databases">
        <authorList>
            <consortium name="DOE Joint Genome Institute"/>
            <person name="Kuo A."/>
            <person name="Miyauchi S."/>
            <person name="Kiss E."/>
            <person name="Drula E."/>
            <person name="Kohler A."/>
            <person name="Sanchez-Garcia M."/>
            <person name="Andreopoulos B."/>
            <person name="Barry K.W."/>
            <person name="Bonito G."/>
            <person name="Buee M."/>
            <person name="Carver A."/>
            <person name="Chen C."/>
            <person name="Cichocki N."/>
            <person name="Clum A."/>
            <person name="Culley D."/>
            <person name="Crous P.W."/>
            <person name="Fauchery L."/>
            <person name="Girlanda M."/>
            <person name="Hayes R."/>
            <person name="Keri Z."/>
            <person name="Labutti K."/>
            <person name="Lipzen A."/>
            <person name="Lombard V."/>
            <person name="Magnuson J."/>
            <person name="Maillard F."/>
            <person name="Morin E."/>
            <person name="Murat C."/>
            <person name="Nolan M."/>
            <person name="Ohm R."/>
            <person name="Pangilinan J."/>
            <person name="Pereira M."/>
            <person name="Perotto S."/>
            <person name="Peter M."/>
            <person name="Riley R."/>
            <person name="Sitrit Y."/>
            <person name="Stielow B."/>
            <person name="Szollosi G."/>
            <person name="Zifcakova L."/>
            <person name="Stursova M."/>
            <person name="Spatafora J.W."/>
            <person name="Tedersoo L."/>
            <person name="Vaario L.-M."/>
            <person name="Yamada A."/>
            <person name="Yan M."/>
            <person name="Wang P."/>
            <person name="Xu J."/>
            <person name="Bruns T."/>
            <person name="Baldrian P."/>
            <person name="Vilgalys R."/>
            <person name="Henrissat B."/>
            <person name="Grigoriev I.V."/>
            <person name="Hibbett D."/>
            <person name="Nagy L.G."/>
            <person name="Martin F.M."/>
        </authorList>
    </citation>
    <scope>NUCLEOTIDE SEQUENCE</scope>
    <source>
        <strain evidence="6">UH-Tt-Lm1</strain>
    </source>
</reference>
<dbReference type="SUPFAM" id="SSF52540">
    <property type="entry name" value="P-loop containing nucleoside triphosphate hydrolases"/>
    <property type="match status" value="2"/>
</dbReference>
<dbReference type="InterPro" id="IPR049730">
    <property type="entry name" value="SNF2/RAD54-like_C"/>
</dbReference>
<feature type="region of interest" description="Disordered" evidence="4">
    <location>
        <begin position="1155"/>
        <end position="1200"/>
    </location>
</feature>
<keyword evidence="7" id="KW-1185">Reference proteome</keyword>
<dbReference type="CDD" id="cd18793">
    <property type="entry name" value="SF2_C_SNF"/>
    <property type="match status" value="1"/>
</dbReference>
<dbReference type="PROSITE" id="PS51194">
    <property type="entry name" value="HELICASE_CTER"/>
    <property type="match status" value="1"/>
</dbReference>
<accession>A0A9P6HQZ7</accession>
<dbReference type="InterPro" id="IPR027417">
    <property type="entry name" value="P-loop_NTPase"/>
</dbReference>
<feature type="region of interest" description="Disordered" evidence="4">
    <location>
        <begin position="863"/>
        <end position="912"/>
    </location>
</feature>
<feature type="compositionally biased region" description="Polar residues" evidence="4">
    <location>
        <begin position="892"/>
        <end position="909"/>
    </location>
</feature>
<dbReference type="PANTHER" id="PTHR45626">
    <property type="entry name" value="TRANSCRIPTION TERMINATION FACTOR 2-RELATED"/>
    <property type="match status" value="1"/>
</dbReference>
<dbReference type="GO" id="GO:0006281">
    <property type="term" value="P:DNA repair"/>
    <property type="evidence" value="ECO:0007669"/>
    <property type="project" value="TreeGrafter"/>
</dbReference>
<gene>
    <name evidence="6" type="ORF">BJ322DRAFT_77579</name>
</gene>
<keyword evidence="1" id="KW-0547">Nucleotide-binding</keyword>
<dbReference type="InterPro" id="IPR001650">
    <property type="entry name" value="Helicase_C-like"/>
</dbReference>
<evidence type="ECO:0000256" key="4">
    <source>
        <dbReference type="SAM" id="MobiDB-lite"/>
    </source>
</evidence>
<keyword evidence="3" id="KW-0067">ATP-binding</keyword>
<evidence type="ECO:0000313" key="6">
    <source>
        <dbReference type="EMBL" id="KAF9792801.1"/>
    </source>
</evidence>
<feature type="domain" description="Helicase C-terminal" evidence="5">
    <location>
        <begin position="947"/>
        <end position="1093"/>
    </location>
</feature>
<protein>
    <submittedName>
        <fullName evidence="6">P-loop containing nucleoside triphosphate hydrolase protein</fullName>
    </submittedName>
</protein>
<dbReference type="Pfam" id="PF00176">
    <property type="entry name" value="SNF2-rel_dom"/>
    <property type="match status" value="2"/>
</dbReference>
<feature type="compositionally biased region" description="Basic residues" evidence="4">
    <location>
        <begin position="1190"/>
        <end position="1200"/>
    </location>
</feature>
<organism evidence="6 7">
    <name type="scientific">Thelephora terrestris</name>
    <dbReference type="NCBI Taxonomy" id="56493"/>
    <lineage>
        <taxon>Eukaryota</taxon>
        <taxon>Fungi</taxon>
        <taxon>Dikarya</taxon>
        <taxon>Basidiomycota</taxon>
        <taxon>Agaricomycotina</taxon>
        <taxon>Agaricomycetes</taxon>
        <taxon>Thelephorales</taxon>
        <taxon>Thelephoraceae</taxon>
        <taxon>Thelephora</taxon>
    </lineage>
</organism>
<evidence type="ECO:0000256" key="2">
    <source>
        <dbReference type="ARBA" id="ARBA00022801"/>
    </source>
</evidence>
<dbReference type="PANTHER" id="PTHR45626:SF51">
    <property type="entry name" value="SNF2-RELATED DOMAIN-CONTAINING PROTEIN"/>
    <property type="match status" value="1"/>
</dbReference>
<proteinExistence type="predicted"/>
<evidence type="ECO:0000256" key="3">
    <source>
        <dbReference type="ARBA" id="ARBA00022840"/>
    </source>
</evidence>
<name>A0A9P6HQZ7_9AGAM</name>
<dbReference type="GO" id="GO:0005634">
    <property type="term" value="C:nucleus"/>
    <property type="evidence" value="ECO:0007669"/>
    <property type="project" value="TreeGrafter"/>
</dbReference>
<dbReference type="SMART" id="SM00487">
    <property type="entry name" value="DEXDc"/>
    <property type="match status" value="1"/>
</dbReference>
<dbReference type="InterPro" id="IPR000330">
    <property type="entry name" value="SNF2_N"/>
</dbReference>
<dbReference type="Gene3D" id="3.40.50.300">
    <property type="entry name" value="P-loop containing nucleotide triphosphate hydrolases"/>
    <property type="match status" value="1"/>
</dbReference>
<evidence type="ECO:0000313" key="7">
    <source>
        <dbReference type="Proteomes" id="UP000736335"/>
    </source>
</evidence>
<dbReference type="InterPro" id="IPR014001">
    <property type="entry name" value="Helicase_ATP-bd"/>
</dbReference>
<sequence length="1200" mass="134465">MEQDPQRDPFEPTNLLHAGVLAVTLSGIDKNASHAVFQESWPAFNQESASILRPLCSLQDVALLENISFLIEHEFALVTSNLSPCHCLILLRVYLIPFDLPGVQGRLMNRQEQVLSHYKRCLKEILPRIINDGDYWSGSDLLPPNPSLFLPPSLDSRTMAELYSELSSPALDELTSQAREILEDEPIFGLRTTLYPYQRRSVATMLHKESPSQPIPDPAYIEVKGIGAGGETFYLQPATLELLRHCPMTSTVRGGVLCEELGTGKTVMTLSLILSTVDQLPAPPEAVEVVTPMLTPIALKFFPSEPYGEARRLAAAGRRGAKDQQPGVPSLLETMVHYVRVNSETVGLQPAEEELREARLWEPIIANTPFYFQRDARAVDCKRPLRAARARSPPVPIYLSPATLVLVPQNLLGQWENEINKHCNTQIPQRVLIIQKEVKIPSPKQLASDYIIVLMTQERFTNEFRRGITELVTGTCKCPDFERIRITNCTCDFENSSTPLMSVRWKRLVIDEGHISSSVDSALSTGLNTLSVERRWIVTGTPTTNLLGLSFGQSSERFENEESAHSPDNSTPTTSDTEGTPGPEGSKPRVWTNDDRQDLGKLAAIIAQSLSFPKFKADLKAFKNLVTNPLLEPAGPSPGAIQVLEQVMKAVMIRHRIEDVEKDVVLPPLKQDVIWLDLDDFSRKSYNAMQAVIGINAIDSQRVDVDYFFHKRNKGPLLNTLLNMSQVLFWHTDSNLYSIVPNIQTGEEKFLQEEKHGNISDADRKLLHESFVHMNLAFEDSEWKAINQKVDTFYAVENLPTPIWHALMPTLALEEGAVERPLAYARAEHLLELRHFIEKHPLTPIERIVAWAGTLLQKEAQMMRSLEERGRKKRRRTKEGGGERSRSPAAETPSQPASTTENAEETPNQEPFVLVVPKRTVQGFSTDDLLRSSPMAQSRIVRSTSSKLNYILNEVLAHSKDEKFLIFSNSPLTLAMISDALRLARVEGLLCSSQIKPAERFQRIVTFETSDTYRVLLMELKHGARGLNIVTASRVIFCEPVWRADVESQAIKRVHRIGQTRPVTVKTLAIRSTMEEMMVARRAALQSQAEKVSRNWAEESGMRQFIANPTFLEPGESGGQIKFEVPLIHVSPRETLPVSEDEVTLMDVDAEAVSEPATTDLADPMSTDGREVRLPLSTPQTDGSSELPGKKRRRVMFADE</sequence>
<dbReference type="AlphaFoldDB" id="A0A9P6HQZ7"/>
<dbReference type="Proteomes" id="UP000736335">
    <property type="component" value="Unassembled WGS sequence"/>
</dbReference>
<reference evidence="6" key="1">
    <citation type="journal article" date="2020" name="Nat. Commun.">
        <title>Large-scale genome sequencing of mycorrhizal fungi provides insights into the early evolution of symbiotic traits.</title>
        <authorList>
            <person name="Miyauchi S."/>
            <person name="Kiss E."/>
            <person name="Kuo A."/>
            <person name="Drula E."/>
            <person name="Kohler A."/>
            <person name="Sanchez-Garcia M."/>
            <person name="Morin E."/>
            <person name="Andreopoulos B."/>
            <person name="Barry K.W."/>
            <person name="Bonito G."/>
            <person name="Buee M."/>
            <person name="Carver A."/>
            <person name="Chen C."/>
            <person name="Cichocki N."/>
            <person name="Clum A."/>
            <person name="Culley D."/>
            <person name="Crous P.W."/>
            <person name="Fauchery L."/>
            <person name="Girlanda M."/>
            <person name="Hayes R.D."/>
            <person name="Keri Z."/>
            <person name="LaButti K."/>
            <person name="Lipzen A."/>
            <person name="Lombard V."/>
            <person name="Magnuson J."/>
            <person name="Maillard F."/>
            <person name="Murat C."/>
            <person name="Nolan M."/>
            <person name="Ohm R.A."/>
            <person name="Pangilinan J."/>
            <person name="Pereira M.F."/>
            <person name="Perotto S."/>
            <person name="Peter M."/>
            <person name="Pfister S."/>
            <person name="Riley R."/>
            <person name="Sitrit Y."/>
            <person name="Stielow J.B."/>
            <person name="Szollosi G."/>
            <person name="Zifcakova L."/>
            <person name="Stursova M."/>
            <person name="Spatafora J.W."/>
            <person name="Tedersoo L."/>
            <person name="Vaario L.M."/>
            <person name="Yamada A."/>
            <person name="Yan M."/>
            <person name="Wang P."/>
            <person name="Xu J."/>
            <person name="Bruns T."/>
            <person name="Baldrian P."/>
            <person name="Vilgalys R."/>
            <person name="Dunand C."/>
            <person name="Henrissat B."/>
            <person name="Grigoriev I.V."/>
            <person name="Hibbett D."/>
            <person name="Nagy L.G."/>
            <person name="Martin F.M."/>
        </authorList>
    </citation>
    <scope>NUCLEOTIDE SEQUENCE</scope>
    <source>
        <strain evidence="6">UH-Tt-Lm1</strain>
    </source>
</reference>
<dbReference type="GO" id="GO:0005524">
    <property type="term" value="F:ATP binding"/>
    <property type="evidence" value="ECO:0007669"/>
    <property type="project" value="UniProtKB-KW"/>
</dbReference>
<feature type="compositionally biased region" description="Low complexity" evidence="4">
    <location>
        <begin position="566"/>
        <end position="577"/>
    </location>
</feature>
<dbReference type="GO" id="GO:0016787">
    <property type="term" value="F:hydrolase activity"/>
    <property type="evidence" value="ECO:0007669"/>
    <property type="project" value="UniProtKB-KW"/>
</dbReference>
<feature type="region of interest" description="Disordered" evidence="4">
    <location>
        <begin position="557"/>
        <end position="593"/>
    </location>
</feature>